<dbReference type="PRINTS" id="PR00792">
    <property type="entry name" value="PEPSIN"/>
</dbReference>
<dbReference type="InterPro" id="IPR001969">
    <property type="entry name" value="Aspartic_peptidase_AS"/>
</dbReference>
<dbReference type="GO" id="GO:0006508">
    <property type="term" value="P:proteolysis"/>
    <property type="evidence" value="ECO:0007669"/>
    <property type="project" value="UniProtKB-KW"/>
</dbReference>
<feature type="active site" evidence="5">
    <location>
        <position position="77"/>
    </location>
</feature>
<name>A0AAU9J0B8_9CILI</name>
<comment type="similarity">
    <text evidence="1 7">Belongs to the peptidase A1 family.</text>
</comment>
<dbReference type="SUPFAM" id="SSF50630">
    <property type="entry name" value="Acid proteases"/>
    <property type="match status" value="1"/>
</dbReference>
<evidence type="ECO:0000256" key="1">
    <source>
        <dbReference type="ARBA" id="ARBA00007447"/>
    </source>
</evidence>
<dbReference type="PANTHER" id="PTHR47966:SF51">
    <property type="entry name" value="BETA-SITE APP-CLEAVING ENZYME, ISOFORM A-RELATED"/>
    <property type="match status" value="1"/>
</dbReference>
<dbReference type="PROSITE" id="PS00141">
    <property type="entry name" value="ASP_PROTEASE"/>
    <property type="match status" value="2"/>
</dbReference>
<dbReference type="Gene3D" id="2.40.70.10">
    <property type="entry name" value="Acid Proteases"/>
    <property type="match status" value="2"/>
</dbReference>
<evidence type="ECO:0000256" key="2">
    <source>
        <dbReference type="ARBA" id="ARBA00022670"/>
    </source>
</evidence>
<feature type="active site" evidence="5">
    <location>
        <position position="260"/>
    </location>
</feature>
<evidence type="ECO:0000256" key="3">
    <source>
        <dbReference type="ARBA" id="ARBA00022750"/>
    </source>
</evidence>
<sequence length="369" mass="39955">MNYLISSLLIIAALGIIEIPLYPIYETSDKQLAYFKRVQLRRILKGSGVPIANYLDAQYYGPISIGTPPQPFTVTFDTGSSNLWVPSSQCTSLYCFNHHTYNSAASSTYVKNGTSLYIGYGQGSVSGFLSQDTLIWGGYSIKKVVFGEMTSFQGSSWSYSQEDGTLGMAWPSLSAYSLPPPFTLLYSQGLISNNSFAFYLSKVSGQSGSTLTLGGYNPSLSKGDWHYIPLTKQIWWTISIDSISVNGKAISASGILGILDSGTTLLVGDSVIVNQINAMIPTVAQDCSNLSKLPNVTIVLGGISYVLTPNQYVWQIPNGSGSSCMNGWEAEDFSGTEDANTIILGDVFMRVYYTLFDMGNSRIGLSTAN</sequence>
<reference evidence="9" key="1">
    <citation type="submission" date="2021-09" db="EMBL/GenBank/DDBJ databases">
        <authorList>
            <consortium name="AG Swart"/>
            <person name="Singh M."/>
            <person name="Singh A."/>
            <person name="Seah K."/>
            <person name="Emmerich C."/>
        </authorList>
    </citation>
    <scope>NUCLEOTIDE SEQUENCE</scope>
    <source>
        <strain evidence="9">ATCC30299</strain>
    </source>
</reference>
<dbReference type="AlphaFoldDB" id="A0AAU9J0B8"/>
<proteinExistence type="inferred from homology"/>
<feature type="domain" description="Peptidase A1" evidence="8">
    <location>
        <begin position="59"/>
        <end position="366"/>
    </location>
</feature>
<evidence type="ECO:0000256" key="4">
    <source>
        <dbReference type="ARBA" id="ARBA00022801"/>
    </source>
</evidence>
<gene>
    <name evidence="9" type="ORF">BSTOLATCC_MIC12995</name>
</gene>
<dbReference type="EMBL" id="CAJZBQ010000013">
    <property type="protein sequence ID" value="CAG9315221.1"/>
    <property type="molecule type" value="Genomic_DNA"/>
</dbReference>
<keyword evidence="4 7" id="KW-0378">Hydrolase</keyword>
<dbReference type="Pfam" id="PF00026">
    <property type="entry name" value="Asp"/>
    <property type="match status" value="1"/>
</dbReference>
<dbReference type="InterPro" id="IPR001461">
    <property type="entry name" value="Aspartic_peptidase_A1"/>
</dbReference>
<organism evidence="9 10">
    <name type="scientific">Blepharisma stoltei</name>
    <dbReference type="NCBI Taxonomy" id="1481888"/>
    <lineage>
        <taxon>Eukaryota</taxon>
        <taxon>Sar</taxon>
        <taxon>Alveolata</taxon>
        <taxon>Ciliophora</taxon>
        <taxon>Postciliodesmatophora</taxon>
        <taxon>Heterotrichea</taxon>
        <taxon>Heterotrichida</taxon>
        <taxon>Blepharismidae</taxon>
        <taxon>Blepharisma</taxon>
    </lineage>
</organism>
<dbReference type="PANTHER" id="PTHR47966">
    <property type="entry name" value="BETA-SITE APP-CLEAVING ENZYME, ISOFORM A-RELATED"/>
    <property type="match status" value="1"/>
</dbReference>
<evidence type="ECO:0000259" key="8">
    <source>
        <dbReference type="PROSITE" id="PS51767"/>
    </source>
</evidence>
<dbReference type="Proteomes" id="UP001162131">
    <property type="component" value="Unassembled WGS sequence"/>
</dbReference>
<evidence type="ECO:0000256" key="6">
    <source>
        <dbReference type="PIRSR" id="PIRSR601461-2"/>
    </source>
</evidence>
<evidence type="ECO:0000256" key="5">
    <source>
        <dbReference type="PIRSR" id="PIRSR601461-1"/>
    </source>
</evidence>
<dbReference type="GO" id="GO:0004190">
    <property type="term" value="F:aspartic-type endopeptidase activity"/>
    <property type="evidence" value="ECO:0007669"/>
    <property type="project" value="UniProtKB-KW"/>
</dbReference>
<accession>A0AAU9J0B8</accession>
<evidence type="ECO:0000313" key="9">
    <source>
        <dbReference type="EMBL" id="CAG9315221.1"/>
    </source>
</evidence>
<protein>
    <recommendedName>
        <fullName evidence="8">Peptidase A1 domain-containing protein</fullName>
    </recommendedName>
</protein>
<keyword evidence="6" id="KW-1015">Disulfide bond</keyword>
<comment type="caution">
    <text evidence="9">The sequence shown here is derived from an EMBL/GenBank/DDBJ whole genome shotgun (WGS) entry which is preliminary data.</text>
</comment>
<dbReference type="InterPro" id="IPR021109">
    <property type="entry name" value="Peptidase_aspartic_dom_sf"/>
</dbReference>
<evidence type="ECO:0000313" key="10">
    <source>
        <dbReference type="Proteomes" id="UP001162131"/>
    </source>
</evidence>
<keyword evidence="10" id="KW-1185">Reference proteome</keyword>
<dbReference type="InterPro" id="IPR033121">
    <property type="entry name" value="PEPTIDASE_A1"/>
</dbReference>
<dbReference type="PROSITE" id="PS51767">
    <property type="entry name" value="PEPTIDASE_A1"/>
    <property type="match status" value="1"/>
</dbReference>
<feature type="disulfide bond" evidence="6">
    <location>
        <begin position="90"/>
        <end position="95"/>
    </location>
</feature>
<evidence type="ECO:0000256" key="7">
    <source>
        <dbReference type="RuleBase" id="RU000454"/>
    </source>
</evidence>
<keyword evidence="3 7" id="KW-0064">Aspartyl protease</keyword>
<keyword evidence="2 7" id="KW-0645">Protease</keyword>
<dbReference type="FunFam" id="2.40.70.10:FF:000149">
    <property type="entry name" value="Uncharacterized protein"/>
    <property type="match status" value="1"/>
</dbReference>